<dbReference type="Proteomes" id="UP000188605">
    <property type="component" value="Unassembled WGS sequence"/>
</dbReference>
<protein>
    <submittedName>
        <fullName evidence="1">Uncharacterized protein</fullName>
    </submittedName>
</protein>
<sequence length="205" mass="23252">MNFKAIILIMPIVFILNKSELQANNLFYDSKIENSFIAEETLIITHASATVEQCKTWATNKNATQDFINNADIYFKECIKVNIDPVMAYAQYALESGYGHYKGTIDSTYFNPCGLKVPQGGDCKDPEAHESFNSWDEGIKAHIDHIALYVGVEGYPRKDTYDPRHFEYLFGTYTTVETIGNGWCPSNPNYGAHLLKLMKQIQNIN</sequence>
<name>A0ACC8XBY3_9FIRM</name>
<gene>
    <name evidence="1" type="ORF">AN396_07145</name>
</gene>
<evidence type="ECO:0000313" key="1">
    <source>
        <dbReference type="EMBL" id="ONI39822.1"/>
    </source>
</evidence>
<accession>A0ACC8XBY3</accession>
<comment type="caution">
    <text evidence="1">The sequence shown here is derived from an EMBL/GenBank/DDBJ whole genome shotgun (WGS) entry which is preliminary data.</text>
</comment>
<organism evidence="1 2">
    <name type="scientific">Candidatus Epulonipiscium fishelsonii</name>
    <dbReference type="NCBI Taxonomy" id="77094"/>
    <lineage>
        <taxon>Bacteria</taxon>
        <taxon>Bacillati</taxon>
        <taxon>Bacillota</taxon>
        <taxon>Clostridia</taxon>
        <taxon>Lachnospirales</taxon>
        <taxon>Lachnospiraceae</taxon>
        <taxon>Candidatus Epulonipiscium</taxon>
    </lineage>
</organism>
<evidence type="ECO:0000313" key="2">
    <source>
        <dbReference type="Proteomes" id="UP000188605"/>
    </source>
</evidence>
<dbReference type="EMBL" id="LJDB01000060">
    <property type="protein sequence ID" value="ONI39822.1"/>
    <property type="molecule type" value="Genomic_DNA"/>
</dbReference>
<reference evidence="1" key="1">
    <citation type="submission" date="2016-08" db="EMBL/GenBank/DDBJ databases">
        <authorList>
            <person name="Ngugi D.K."/>
            <person name="Miyake S."/>
            <person name="Stingl U."/>
        </authorList>
    </citation>
    <scope>NUCLEOTIDE SEQUENCE</scope>
    <source>
        <strain evidence="1">SCG-B11WGA-EpuloA1</strain>
    </source>
</reference>
<proteinExistence type="predicted"/>
<keyword evidence="2" id="KW-1185">Reference proteome</keyword>